<dbReference type="Gene3D" id="3.30.1120.170">
    <property type="match status" value="1"/>
</dbReference>
<dbReference type="Gene3D" id="3.40.720.10">
    <property type="entry name" value="Alkaline Phosphatase, subunit A"/>
    <property type="match status" value="1"/>
</dbReference>
<sequence length="631" mass="74665">MFSSLQLRKRDKFFFALLLIGFLIKYNYFNWYIFNVPSLSILLLKNVIVVLAFTLLYGIILRNKKRKIVTLVIYLLFFLFFIANLYYNRYFGNYLSLTDMIMGQGIRPFRVLTRQLINWDLDLLLVFDIPILIYLTYKAKPETPQLKSSQFSRKSLLKNNFILVLIIIILFFSQLLYSYSLFPADNFMELFNHSTPAFVNVYGILPLYLAEYQQLRNKRERAKENTAENLEVDLKKVETEKELSAEEDLKNIKNVIVIQLESMDAKLIDYQYNGREVTPFLNQLKDKSKYFSDIYAHHINGSFDAEFSFLTSLYPINRNYAFRSNDMREFNTIVNVLRRDNYNTYAFHGNKEGFFYRDKGYLEMGFDRFYSREDFSVEEGIVGEDTYLGINDYDLFDQSVEYLKTAEEPFFSIFITVSSHTPFNFYPEEYEVEEFAEIETPIVRDYFNSMYFVDNSLEMFFEKIKESSLMEDTLFVIYSDHVADINKEEYRSGDNFANHRNIKEPEHIPLFIYHQDIEPEVIAKSGSHTDIAPTILDLMGYPEKPEEFLGVSLLKDLENPLLFLHEIPQIIYKDQLYIRVPAGPEEESKFEKISYKKSTGDLDVELPENEKERLNNTINYMQEVMNSFLSE</sequence>
<evidence type="ECO:0000256" key="9">
    <source>
        <dbReference type="PIRSR" id="PIRSR005091-2"/>
    </source>
</evidence>
<keyword evidence="7 12" id="KW-0472">Membrane</keyword>
<dbReference type="AlphaFoldDB" id="A0A2T5RRI4"/>
<dbReference type="CDD" id="cd16015">
    <property type="entry name" value="LTA_synthase"/>
    <property type="match status" value="1"/>
</dbReference>
<keyword evidence="14" id="KW-0808">Transferase</keyword>
<feature type="active site" evidence="8">
    <location>
        <position position="302"/>
    </location>
</feature>
<evidence type="ECO:0000256" key="11">
    <source>
        <dbReference type="SAM" id="Coils"/>
    </source>
</evidence>
<proteinExistence type="inferred from homology"/>
<feature type="transmembrane region" description="Helical" evidence="12">
    <location>
        <begin position="116"/>
        <end position="135"/>
    </location>
</feature>
<feature type="transmembrane region" description="Helical" evidence="12">
    <location>
        <begin position="41"/>
        <end position="61"/>
    </location>
</feature>
<reference evidence="14 15" key="1">
    <citation type="submission" date="2018-04" db="EMBL/GenBank/DDBJ databases">
        <title>Subsurface microbial communities from deep shales in Ohio and West Virginia, USA.</title>
        <authorList>
            <person name="Wrighton K."/>
        </authorList>
    </citation>
    <scope>NUCLEOTIDE SEQUENCE [LARGE SCALE GENOMIC DNA]</scope>
    <source>
        <strain evidence="14 15">WC1</strain>
    </source>
</reference>
<dbReference type="Pfam" id="PF00884">
    <property type="entry name" value="Sulfatase"/>
    <property type="match status" value="1"/>
</dbReference>
<dbReference type="InterPro" id="IPR050448">
    <property type="entry name" value="OpgB/LTA_synthase_biosynth"/>
</dbReference>
<evidence type="ECO:0000256" key="2">
    <source>
        <dbReference type="ARBA" id="ARBA00004936"/>
    </source>
</evidence>
<evidence type="ECO:0000256" key="6">
    <source>
        <dbReference type="ARBA" id="ARBA00022989"/>
    </source>
</evidence>
<feature type="coiled-coil region" evidence="11">
    <location>
        <begin position="205"/>
        <end position="247"/>
    </location>
</feature>
<evidence type="ECO:0000256" key="4">
    <source>
        <dbReference type="ARBA" id="ARBA00022475"/>
    </source>
</evidence>
<dbReference type="SUPFAM" id="SSF53649">
    <property type="entry name" value="Alkaline phosphatase-like"/>
    <property type="match status" value="1"/>
</dbReference>
<feature type="transmembrane region" description="Helical" evidence="12">
    <location>
        <begin position="68"/>
        <end position="87"/>
    </location>
</feature>
<dbReference type="InterPro" id="IPR000917">
    <property type="entry name" value="Sulfatase_N"/>
</dbReference>
<evidence type="ECO:0000256" key="3">
    <source>
        <dbReference type="ARBA" id="ARBA00009983"/>
    </source>
</evidence>
<evidence type="ECO:0000256" key="5">
    <source>
        <dbReference type="ARBA" id="ARBA00022692"/>
    </source>
</evidence>
<feature type="binding site" evidence="10">
    <location>
        <position position="480"/>
    </location>
    <ligand>
        <name>Mn(2+)</name>
        <dbReference type="ChEBI" id="CHEBI:29035"/>
    </ligand>
</feature>
<comment type="pathway">
    <text evidence="2">Cell wall biogenesis; lipoteichoic acid biosynthesis.</text>
</comment>
<keyword evidence="4" id="KW-1003">Cell membrane</keyword>
<evidence type="ECO:0000313" key="15">
    <source>
        <dbReference type="Proteomes" id="UP000244089"/>
    </source>
</evidence>
<dbReference type="PANTHER" id="PTHR47371">
    <property type="entry name" value="LIPOTEICHOIC ACID SYNTHASE"/>
    <property type="match status" value="1"/>
</dbReference>
<feature type="binding site" evidence="9">
    <location>
        <position position="420"/>
    </location>
    <ligand>
        <name>substrate</name>
    </ligand>
</feature>
<feature type="transmembrane region" description="Helical" evidence="12">
    <location>
        <begin position="156"/>
        <end position="177"/>
    </location>
</feature>
<protein>
    <submittedName>
        <fullName evidence="14">Phosphoglycerol transferase MdoB-like AlkP superfamily enzyme</fullName>
    </submittedName>
</protein>
<evidence type="ECO:0000256" key="10">
    <source>
        <dbReference type="PIRSR" id="PIRSR005091-3"/>
    </source>
</evidence>
<keyword evidence="9" id="KW-0479">Metal-binding</keyword>
<feature type="binding site" evidence="10">
    <location>
        <position position="261"/>
    </location>
    <ligand>
        <name>Mn(2+)</name>
        <dbReference type="ChEBI" id="CHEBI:29035"/>
    </ligand>
</feature>
<organism evidence="14 15">
    <name type="scientific">Halanaerobium saccharolyticum</name>
    <dbReference type="NCBI Taxonomy" id="43595"/>
    <lineage>
        <taxon>Bacteria</taxon>
        <taxon>Bacillati</taxon>
        <taxon>Bacillota</taxon>
        <taxon>Clostridia</taxon>
        <taxon>Halanaerobiales</taxon>
        <taxon>Halanaerobiaceae</taxon>
        <taxon>Halanaerobium</taxon>
    </lineage>
</organism>
<feature type="domain" description="Sulfatase N-terminal" evidence="13">
    <location>
        <begin position="253"/>
        <end position="541"/>
    </location>
</feature>
<evidence type="ECO:0000256" key="1">
    <source>
        <dbReference type="ARBA" id="ARBA00004651"/>
    </source>
</evidence>
<dbReference type="RefSeq" id="WP_108137991.1">
    <property type="nucleotide sequence ID" value="NZ_QAXS01000002.1"/>
</dbReference>
<gene>
    <name evidence="14" type="ORF">C8C76_10283</name>
</gene>
<comment type="subcellular location">
    <subcellularLocation>
        <location evidence="1">Cell membrane</location>
        <topology evidence="1">Multi-pass membrane protein</topology>
    </subcellularLocation>
</comment>
<comment type="caution">
    <text evidence="14">The sequence shown here is derived from an EMBL/GenBank/DDBJ whole genome shotgun (WGS) entry which is preliminary data.</text>
</comment>
<evidence type="ECO:0000256" key="8">
    <source>
        <dbReference type="PIRSR" id="PIRSR005091-1"/>
    </source>
</evidence>
<dbReference type="InterPro" id="IPR017850">
    <property type="entry name" value="Alkaline_phosphatase_core_sf"/>
</dbReference>
<dbReference type="OrthoDB" id="5901192at2"/>
<keyword evidence="11" id="KW-0175">Coiled coil</keyword>
<comment type="similarity">
    <text evidence="3">Belongs to the LTA synthase family.</text>
</comment>
<keyword evidence="6 12" id="KW-1133">Transmembrane helix</keyword>
<dbReference type="PIRSF" id="PIRSF005091">
    <property type="entry name" value="Mmb_sulf_HI1246"/>
    <property type="match status" value="1"/>
</dbReference>
<dbReference type="PANTHER" id="PTHR47371:SF3">
    <property type="entry name" value="PHOSPHOGLYCEROL TRANSFERASE I"/>
    <property type="match status" value="1"/>
</dbReference>
<dbReference type="EMBL" id="QAXS01000002">
    <property type="protein sequence ID" value="PTW02762.1"/>
    <property type="molecule type" value="Genomic_DNA"/>
</dbReference>
<dbReference type="GO" id="GO:0005886">
    <property type="term" value="C:plasma membrane"/>
    <property type="evidence" value="ECO:0007669"/>
    <property type="project" value="UniProtKB-SubCell"/>
</dbReference>
<keyword evidence="5 12" id="KW-0812">Transmembrane</keyword>
<feature type="binding site" evidence="10">
    <location>
        <position position="481"/>
    </location>
    <ligand>
        <name>Mn(2+)</name>
        <dbReference type="ChEBI" id="CHEBI:29035"/>
    </ligand>
</feature>
<evidence type="ECO:0000259" key="13">
    <source>
        <dbReference type="Pfam" id="PF00884"/>
    </source>
</evidence>
<dbReference type="GO" id="GO:0046872">
    <property type="term" value="F:metal ion binding"/>
    <property type="evidence" value="ECO:0007669"/>
    <property type="project" value="UniProtKB-KW"/>
</dbReference>
<feature type="transmembrane region" description="Helical" evidence="12">
    <location>
        <begin position="12"/>
        <end position="29"/>
    </location>
</feature>
<dbReference type="InterPro" id="IPR012160">
    <property type="entry name" value="LtaS-like"/>
</dbReference>
<evidence type="ECO:0000313" key="14">
    <source>
        <dbReference type="EMBL" id="PTW02762.1"/>
    </source>
</evidence>
<keyword evidence="9" id="KW-0464">Manganese</keyword>
<evidence type="ECO:0000256" key="12">
    <source>
        <dbReference type="SAM" id="Phobius"/>
    </source>
</evidence>
<name>A0A2T5RRI4_9FIRM</name>
<dbReference type="GO" id="GO:0016740">
    <property type="term" value="F:transferase activity"/>
    <property type="evidence" value="ECO:0007669"/>
    <property type="project" value="UniProtKB-KW"/>
</dbReference>
<accession>A0A2T5RRI4</accession>
<dbReference type="Proteomes" id="UP000244089">
    <property type="component" value="Unassembled WGS sequence"/>
</dbReference>
<evidence type="ECO:0000256" key="7">
    <source>
        <dbReference type="ARBA" id="ARBA00023136"/>
    </source>
</evidence>